<evidence type="ECO:0000256" key="4">
    <source>
        <dbReference type="ARBA" id="ARBA00023136"/>
    </source>
</evidence>
<proteinExistence type="inferred from homology"/>
<dbReference type="Proteomes" id="UP001165060">
    <property type="component" value="Unassembled WGS sequence"/>
</dbReference>
<organism evidence="9 10">
    <name type="scientific">Tetraparma gracilis</name>
    <dbReference type="NCBI Taxonomy" id="2962635"/>
    <lineage>
        <taxon>Eukaryota</taxon>
        <taxon>Sar</taxon>
        <taxon>Stramenopiles</taxon>
        <taxon>Ochrophyta</taxon>
        <taxon>Bolidophyceae</taxon>
        <taxon>Parmales</taxon>
        <taxon>Triparmaceae</taxon>
        <taxon>Tetraparma</taxon>
    </lineage>
</organism>
<keyword evidence="2" id="KW-0547">Nucleotide-binding</keyword>
<dbReference type="Gene3D" id="1.20.120.140">
    <property type="entry name" value="Signal recognition particle SRP54, nucleotide-binding domain"/>
    <property type="match status" value="1"/>
</dbReference>
<dbReference type="InterPro" id="IPR027417">
    <property type="entry name" value="P-loop_NTPase"/>
</dbReference>
<dbReference type="InterPro" id="IPR000897">
    <property type="entry name" value="SRP54_GTPase_dom"/>
</dbReference>
<dbReference type="EMBL" id="BRYB01001181">
    <property type="protein sequence ID" value="GMI19924.1"/>
    <property type="molecule type" value="Genomic_DNA"/>
</dbReference>
<dbReference type="SUPFAM" id="SSF47364">
    <property type="entry name" value="Domain of the SRP/SRP receptor G-proteins"/>
    <property type="match status" value="1"/>
</dbReference>
<evidence type="ECO:0000313" key="10">
    <source>
        <dbReference type="Proteomes" id="UP001165060"/>
    </source>
</evidence>
<dbReference type="InterPro" id="IPR003593">
    <property type="entry name" value="AAA+_ATPase"/>
</dbReference>
<gene>
    <name evidence="9" type="ORF">TeGR_g10068</name>
</gene>
<dbReference type="InterPro" id="IPR042101">
    <property type="entry name" value="SRP54_N_sf"/>
</dbReference>
<comment type="similarity">
    <text evidence="1">Belongs to the GTP-binding SRP family.</text>
</comment>
<keyword evidence="10" id="KW-1185">Reference proteome</keyword>
<dbReference type="PANTHER" id="PTHR43134">
    <property type="entry name" value="SIGNAL RECOGNITION PARTICLE RECEPTOR SUBUNIT ALPHA"/>
    <property type="match status" value="1"/>
</dbReference>
<dbReference type="SMART" id="SM00382">
    <property type="entry name" value="AAA"/>
    <property type="match status" value="1"/>
</dbReference>
<reference evidence="9 10" key="1">
    <citation type="journal article" date="2023" name="Commun. Biol.">
        <title>Genome analysis of Parmales, the sister group of diatoms, reveals the evolutionary specialization of diatoms from phago-mixotrophs to photoautotrophs.</title>
        <authorList>
            <person name="Ban H."/>
            <person name="Sato S."/>
            <person name="Yoshikawa S."/>
            <person name="Yamada K."/>
            <person name="Nakamura Y."/>
            <person name="Ichinomiya M."/>
            <person name="Sato N."/>
            <person name="Blanc-Mathieu R."/>
            <person name="Endo H."/>
            <person name="Kuwata A."/>
            <person name="Ogata H."/>
        </authorList>
    </citation>
    <scope>NUCLEOTIDE SEQUENCE [LARGE SCALE GENOMIC DNA]</scope>
</reference>
<dbReference type="Gene3D" id="3.40.50.300">
    <property type="entry name" value="P-loop containing nucleotide triphosphate hydrolases"/>
    <property type="match status" value="1"/>
</dbReference>
<evidence type="ECO:0000256" key="2">
    <source>
        <dbReference type="ARBA" id="ARBA00022741"/>
    </source>
</evidence>
<sequence length="578" mass="61184">MLDAVCIFTSSGFLLHSSSYVPSLTPPLLSTLLNTLITKHLLEARGGTSMSLGKHVLHFAQSFESRKRDAQGSEDLVVAVVTAKQLQGKVAYAQQVADKLLRKLVKLLNKGGAEGGRGEQQPREQQPVDPALATADLGELVRQVVAEAEAADRRAGGKQRMEQGTGPGGASNGRASNASPSASEQAQSPARKRDPLAGSGKAGAVGRSGKVSKAAAAALDFSEQGGGGEDAALAEARRAFLPDEGEGESEEEEEDDDDDEDGAPAAGWASSFKTMFTTLTGSRVITASDVSEPLSSLRSELEHANVASDIAASVCDSVRSSLVGASIRGYSVKAMIREALEAAIERVLTPAVRIDVLRDCIAKRESRKNVPYKIVFVGINGVGKSTSLAKVAYYLKSHGCSPLIAACDTFRSGAVEQLAVHAKCLEVPLHQKGYVKDPSAVAKEAVKRAQEEKRDVVLIDTAGRMQNNVPLMNALSKLVVENEPDLVCFVGEALVGNDGIDQLKMFDQALRKGGHGRSVDGIILTKFDTVSEKVGAAITMSQVTGSPVIFVGTGQKYNHLMKLSARYVIKTLFSKKTE</sequence>
<evidence type="ECO:0000259" key="8">
    <source>
        <dbReference type="PROSITE" id="PS00300"/>
    </source>
</evidence>
<evidence type="ECO:0000313" key="9">
    <source>
        <dbReference type="EMBL" id="GMI19924.1"/>
    </source>
</evidence>
<dbReference type="CDD" id="cd17876">
    <property type="entry name" value="SRalpha_C"/>
    <property type="match status" value="1"/>
</dbReference>
<keyword evidence="4" id="KW-0472">Membrane</keyword>
<feature type="domain" description="SRP54-type proteins GTP-binding" evidence="8">
    <location>
        <begin position="547"/>
        <end position="560"/>
    </location>
</feature>
<accession>A0ABQ6M5J6</accession>
<dbReference type="Pfam" id="PF02881">
    <property type="entry name" value="SRP54_N"/>
    <property type="match status" value="1"/>
</dbReference>
<keyword evidence="5" id="KW-0675">Receptor</keyword>
<feature type="region of interest" description="Disordered" evidence="7">
    <location>
        <begin position="241"/>
        <end position="267"/>
    </location>
</feature>
<dbReference type="InterPro" id="IPR013822">
    <property type="entry name" value="Signal_recog_particl_SRP54_hlx"/>
</dbReference>
<evidence type="ECO:0000256" key="3">
    <source>
        <dbReference type="ARBA" id="ARBA00023134"/>
    </source>
</evidence>
<dbReference type="SMART" id="SM00962">
    <property type="entry name" value="SRP54"/>
    <property type="match status" value="1"/>
</dbReference>
<dbReference type="Gene3D" id="3.30.450.60">
    <property type="match status" value="1"/>
</dbReference>
<comment type="subcellular location">
    <subcellularLocation>
        <location evidence="6">Endomembrane system</location>
        <topology evidence="6">Peripheral membrane protein</topology>
        <orientation evidence="6">Cytoplasmic side</orientation>
    </subcellularLocation>
</comment>
<protein>
    <recommendedName>
        <fullName evidence="8">SRP54-type proteins GTP-binding domain-containing protein</fullName>
    </recommendedName>
</protein>
<evidence type="ECO:0000256" key="1">
    <source>
        <dbReference type="ARBA" id="ARBA00008531"/>
    </source>
</evidence>
<comment type="caution">
    <text evidence="9">The sequence shown here is derived from an EMBL/GenBank/DDBJ whole genome shotgun (WGS) entry which is preliminary data.</text>
</comment>
<feature type="compositionally biased region" description="Low complexity" evidence="7">
    <location>
        <begin position="175"/>
        <end position="189"/>
    </location>
</feature>
<evidence type="ECO:0000256" key="7">
    <source>
        <dbReference type="SAM" id="MobiDB-lite"/>
    </source>
</evidence>
<dbReference type="Pfam" id="PF00448">
    <property type="entry name" value="SRP54"/>
    <property type="match status" value="1"/>
</dbReference>
<evidence type="ECO:0000256" key="5">
    <source>
        <dbReference type="ARBA" id="ARBA00023170"/>
    </source>
</evidence>
<feature type="compositionally biased region" description="Acidic residues" evidence="7">
    <location>
        <begin position="243"/>
        <end position="262"/>
    </location>
</feature>
<evidence type="ECO:0000256" key="6">
    <source>
        <dbReference type="ARBA" id="ARBA00029433"/>
    </source>
</evidence>
<dbReference type="InterPro" id="IPR036225">
    <property type="entry name" value="SRP/SRP_N"/>
</dbReference>
<name>A0ABQ6M5J6_9STRA</name>
<dbReference type="PROSITE" id="PS00300">
    <property type="entry name" value="SRP54"/>
    <property type="match status" value="1"/>
</dbReference>
<dbReference type="PANTHER" id="PTHR43134:SF1">
    <property type="entry name" value="SIGNAL RECOGNITION PARTICLE RECEPTOR SUBUNIT ALPHA"/>
    <property type="match status" value="1"/>
</dbReference>
<dbReference type="SUPFAM" id="SSF52540">
    <property type="entry name" value="P-loop containing nucleoside triphosphate hydrolases"/>
    <property type="match status" value="1"/>
</dbReference>
<keyword evidence="3" id="KW-0342">GTP-binding</keyword>
<feature type="region of interest" description="Disordered" evidence="7">
    <location>
        <begin position="150"/>
        <end position="209"/>
    </location>
</feature>
<feature type="compositionally biased region" description="Basic and acidic residues" evidence="7">
    <location>
        <begin position="150"/>
        <end position="161"/>
    </location>
</feature>